<dbReference type="Pfam" id="PF04932">
    <property type="entry name" value="Wzy_C"/>
    <property type="match status" value="1"/>
</dbReference>
<dbReference type="PANTHER" id="PTHR37422">
    <property type="entry name" value="TEICHURONIC ACID BIOSYNTHESIS PROTEIN TUAE"/>
    <property type="match status" value="1"/>
</dbReference>
<feature type="transmembrane region" description="Helical" evidence="5">
    <location>
        <begin position="333"/>
        <end position="351"/>
    </location>
</feature>
<keyword evidence="4 5" id="KW-0472">Membrane</keyword>
<evidence type="ECO:0000256" key="4">
    <source>
        <dbReference type="ARBA" id="ARBA00023136"/>
    </source>
</evidence>
<dbReference type="InterPro" id="IPR051533">
    <property type="entry name" value="WaaL-like"/>
</dbReference>
<dbReference type="HOGENOM" id="CLU_049451_0_1_6"/>
<dbReference type="Proteomes" id="UP000000607">
    <property type="component" value="Chromosome"/>
</dbReference>
<feature type="domain" description="O-antigen ligase-related" evidence="6">
    <location>
        <begin position="187"/>
        <end position="341"/>
    </location>
</feature>
<feature type="transmembrane region" description="Helical" evidence="5">
    <location>
        <begin position="61"/>
        <end position="79"/>
    </location>
</feature>
<evidence type="ECO:0000259" key="6">
    <source>
        <dbReference type="Pfam" id="PF04932"/>
    </source>
</evidence>
<accession>Q65W10</accession>
<feature type="transmembrane region" description="Helical" evidence="5">
    <location>
        <begin position="199"/>
        <end position="214"/>
    </location>
</feature>
<name>Q65W10_MANSM</name>
<dbReference type="PANTHER" id="PTHR37422:SF17">
    <property type="entry name" value="O-ANTIGEN LIGASE"/>
    <property type="match status" value="1"/>
</dbReference>
<feature type="transmembrane region" description="Helical" evidence="5">
    <location>
        <begin position="31"/>
        <end position="49"/>
    </location>
</feature>
<dbReference type="RefSeq" id="WP_011199425.1">
    <property type="nucleotide sequence ID" value="NC_006300.1"/>
</dbReference>
<evidence type="ECO:0000256" key="3">
    <source>
        <dbReference type="ARBA" id="ARBA00022989"/>
    </source>
</evidence>
<organism evidence="7 8">
    <name type="scientific">Mannheimia succiniciproducens (strain KCTC 0769BP / MBEL55E)</name>
    <dbReference type="NCBI Taxonomy" id="221988"/>
    <lineage>
        <taxon>Bacteria</taxon>
        <taxon>Pseudomonadati</taxon>
        <taxon>Pseudomonadota</taxon>
        <taxon>Gammaproteobacteria</taxon>
        <taxon>Pasteurellales</taxon>
        <taxon>Pasteurellaceae</taxon>
        <taxon>Basfia</taxon>
    </lineage>
</organism>
<dbReference type="InterPro" id="IPR007016">
    <property type="entry name" value="O-antigen_ligase-rel_domated"/>
</dbReference>
<feature type="transmembrane region" description="Helical" evidence="5">
    <location>
        <begin position="176"/>
        <end position="193"/>
    </location>
</feature>
<feature type="transmembrane region" description="Helical" evidence="5">
    <location>
        <begin position="115"/>
        <end position="135"/>
    </location>
</feature>
<proteinExistence type="predicted"/>
<evidence type="ECO:0000313" key="8">
    <source>
        <dbReference type="Proteomes" id="UP000000607"/>
    </source>
</evidence>
<dbReference type="eggNOG" id="COG3307">
    <property type="taxonomic scope" value="Bacteria"/>
</dbReference>
<evidence type="ECO:0000313" key="7">
    <source>
        <dbReference type="EMBL" id="AAU36850.1"/>
    </source>
</evidence>
<dbReference type="KEGG" id="msu:MS0243"/>
<evidence type="ECO:0000256" key="2">
    <source>
        <dbReference type="ARBA" id="ARBA00022692"/>
    </source>
</evidence>
<comment type="subcellular location">
    <subcellularLocation>
        <location evidence="1">Membrane</location>
        <topology evidence="1">Multi-pass membrane protein</topology>
    </subcellularLocation>
</comment>
<dbReference type="GO" id="GO:0016020">
    <property type="term" value="C:membrane"/>
    <property type="evidence" value="ECO:0007669"/>
    <property type="project" value="UniProtKB-SubCell"/>
</dbReference>
<protein>
    <submittedName>
        <fullName evidence="7">RfaL protein</fullName>
    </submittedName>
</protein>
<feature type="transmembrane region" description="Helical" evidence="5">
    <location>
        <begin position="221"/>
        <end position="240"/>
    </location>
</feature>
<dbReference type="STRING" id="221988.MS0243"/>
<feature type="transmembrane region" description="Helical" evidence="5">
    <location>
        <begin position="147"/>
        <end position="169"/>
    </location>
</feature>
<dbReference type="EMBL" id="AE016827">
    <property type="protein sequence ID" value="AAU36850.1"/>
    <property type="molecule type" value="Genomic_DNA"/>
</dbReference>
<keyword evidence="8" id="KW-1185">Reference proteome</keyword>
<evidence type="ECO:0000256" key="1">
    <source>
        <dbReference type="ARBA" id="ARBA00004141"/>
    </source>
</evidence>
<keyword evidence="3 5" id="KW-1133">Transmembrane helix</keyword>
<sequence>MLKLNKGFLINGVVGLFFIICLSVRSGYSISPILLALVGLGYLIYDLIKKRKWQISPDEKWLIYSYGLYFSLFVLSLLIHQGRLKELDSPVKIVFLLTLLLLFSRFPIKFSTLIYAIPMGSMIAGITALIDRFYLHSQMAYAPRIMHIQGGDIAMSLGMFSLVCCIYFFIKQQKKWMLFCLLATLSGMLGSILSTARGGWIGVPFVLCFIFWAYRKYLSRTFFVSVISILVVAVGVAVSIPNTKIMKRINAAQHDITSYVDNKKGSDSTSVGARFEMWKSAFLMIKEKPVFGWGIEGVNQMRKEHQKQGIISKYASQFTHAHNQYLDDFSKRGVLGFIALLAVFLVPMRFFRKNLSDRLEVKVVAIFGMVHVISVMFYCFSQGFFSHNSGNIFYFFPVILFYAVILNLTAKKSAESTKS</sequence>
<feature type="transmembrane region" description="Helical" evidence="5">
    <location>
        <begin position="91"/>
        <end position="108"/>
    </location>
</feature>
<dbReference type="AlphaFoldDB" id="Q65W10"/>
<gene>
    <name evidence="7" type="primary">rfaL</name>
    <name evidence="7" type="ordered locus">MS0243</name>
</gene>
<keyword evidence="2 5" id="KW-0812">Transmembrane</keyword>
<dbReference type="OrthoDB" id="8576060at2"/>
<feature type="transmembrane region" description="Helical" evidence="5">
    <location>
        <begin position="391"/>
        <end position="410"/>
    </location>
</feature>
<reference evidence="7 8" key="1">
    <citation type="journal article" date="2004" name="Nat. Biotechnol.">
        <title>The genome sequence of the capnophilic rumen bacterium Mannheimia succiniciproducens.</title>
        <authorList>
            <person name="Hong S.H."/>
            <person name="Kim J.S."/>
            <person name="Lee S.Y."/>
            <person name="In Y.H."/>
            <person name="Choi S.S."/>
            <person name="Rih J.-K."/>
            <person name="Kim C.H."/>
            <person name="Jeong H."/>
            <person name="Hur C.G."/>
            <person name="Kim J.J."/>
        </authorList>
    </citation>
    <scope>NUCLEOTIDE SEQUENCE [LARGE SCALE GENOMIC DNA]</scope>
    <source>
        <strain evidence="8">KCTC 0769BP / MBEL55E</strain>
    </source>
</reference>
<evidence type="ECO:0000256" key="5">
    <source>
        <dbReference type="SAM" id="Phobius"/>
    </source>
</evidence>
<feature type="transmembrane region" description="Helical" evidence="5">
    <location>
        <begin position="7"/>
        <end position="25"/>
    </location>
</feature>
<feature type="transmembrane region" description="Helical" evidence="5">
    <location>
        <begin position="363"/>
        <end position="385"/>
    </location>
</feature>